<evidence type="ECO:0000256" key="2">
    <source>
        <dbReference type="ARBA" id="ARBA00023136"/>
    </source>
</evidence>
<dbReference type="PANTHER" id="PTHR30329">
    <property type="entry name" value="STATOR ELEMENT OF FLAGELLAR MOTOR COMPLEX"/>
    <property type="match status" value="1"/>
</dbReference>
<dbReference type="InterPro" id="IPR050330">
    <property type="entry name" value="Bact_OuterMem_StrucFunc"/>
</dbReference>
<proteinExistence type="predicted"/>
<dbReference type="SUPFAM" id="SSF103088">
    <property type="entry name" value="OmpA-like"/>
    <property type="match status" value="1"/>
</dbReference>
<dbReference type="Proteomes" id="UP000318010">
    <property type="component" value="Unassembled WGS sequence"/>
</dbReference>
<keyword evidence="9" id="KW-1185">Reference proteome</keyword>
<dbReference type="Gene3D" id="1.25.40.10">
    <property type="entry name" value="Tetratricopeptide repeat domain"/>
    <property type="match status" value="1"/>
</dbReference>
<dbReference type="InterPro" id="IPR006665">
    <property type="entry name" value="OmpA-like"/>
</dbReference>
<dbReference type="PRINTS" id="PR01023">
    <property type="entry name" value="NAFLGMOTY"/>
</dbReference>
<keyword evidence="6" id="KW-0732">Signal</keyword>
<dbReference type="Gene3D" id="2.120.10.30">
    <property type="entry name" value="TolB, C-terminal domain"/>
    <property type="match status" value="1"/>
</dbReference>
<gene>
    <name evidence="8" type="ORF">FPZ42_15510</name>
</gene>
<evidence type="ECO:0000256" key="1">
    <source>
        <dbReference type="ARBA" id="ARBA00004442"/>
    </source>
</evidence>
<feature type="region of interest" description="Disordered" evidence="5">
    <location>
        <begin position="631"/>
        <end position="652"/>
    </location>
</feature>
<dbReference type="Pfam" id="PF07676">
    <property type="entry name" value="PD40"/>
    <property type="match status" value="2"/>
</dbReference>
<dbReference type="SUPFAM" id="SSF48452">
    <property type="entry name" value="TPR-like"/>
    <property type="match status" value="1"/>
</dbReference>
<protein>
    <submittedName>
        <fullName evidence="8">OmpA family protein</fullName>
    </submittedName>
</protein>
<name>A0A563TYS0_9SPHI</name>
<dbReference type="InterPro" id="IPR011042">
    <property type="entry name" value="6-blade_b-propeller_TolB-like"/>
</dbReference>
<comment type="subcellular location">
    <subcellularLocation>
        <location evidence="1">Cell outer membrane</location>
    </subcellularLocation>
</comment>
<feature type="domain" description="OmpA-like" evidence="7">
    <location>
        <begin position="537"/>
        <end position="660"/>
    </location>
</feature>
<dbReference type="Gene3D" id="3.30.1330.60">
    <property type="entry name" value="OmpA-like domain"/>
    <property type="match status" value="1"/>
</dbReference>
<dbReference type="PRINTS" id="PR01021">
    <property type="entry name" value="OMPADOMAIN"/>
</dbReference>
<evidence type="ECO:0000256" key="3">
    <source>
        <dbReference type="ARBA" id="ARBA00023237"/>
    </source>
</evidence>
<evidence type="ECO:0000313" key="9">
    <source>
        <dbReference type="Proteomes" id="UP000318010"/>
    </source>
</evidence>
<keyword evidence="2 4" id="KW-0472">Membrane</keyword>
<evidence type="ECO:0000256" key="5">
    <source>
        <dbReference type="SAM" id="MobiDB-lite"/>
    </source>
</evidence>
<evidence type="ECO:0000313" key="8">
    <source>
        <dbReference type="EMBL" id="TWR24506.1"/>
    </source>
</evidence>
<dbReference type="PANTHER" id="PTHR30329:SF21">
    <property type="entry name" value="LIPOPROTEIN YIAD-RELATED"/>
    <property type="match status" value="1"/>
</dbReference>
<keyword evidence="3" id="KW-0998">Cell outer membrane</keyword>
<dbReference type="Pfam" id="PF00691">
    <property type="entry name" value="OmpA"/>
    <property type="match status" value="1"/>
</dbReference>
<comment type="caution">
    <text evidence="8">The sequence shown here is derived from an EMBL/GenBank/DDBJ whole genome shotgun (WGS) entry which is preliminary data.</text>
</comment>
<evidence type="ECO:0000256" key="6">
    <source>
        <dbReference type="SAM" id="SignalP"/>
    </source>
</evidence>
<accession>A0A563TYS0</accession>
<dbReference type="InterPro" id="IPR036737">
    <property type="entry name" value="OmpA-like_sf"/>
</dbReference>
<dbReference type="InterPro" id="IPR011990">
    <property type="entry name" value="TPR-like_helical_dom_sf"/>
</dbReference>
<dbReference type="GO" id="GO:0009279">
    <property type="term" value="C:cell outer membrane"/>
    <property type="evidence" value="ECO:0007669"/>
    <property type="project" value="UniProtKB-SubCell"/>
</dbReference>
<dbReference type="CDD" id="cd07185">
    <property type="entry name" value="OmpA_C-like"/>
    <property type="match status" value="1"/>
</dbReference>
<sequence>MKKLLTILLLIAAIAPVHAQYSKDNPRALADKAFNNKDYYEAAYYYRKAAEGMSLITQQSIPYSGGGKTAKAKDGKVSDKTYIAYQLGESYRGYENYLEAEPWYYRVLQEGDEAKFPLSRLWYGVCLRANQHFDEAIKQLTDFNTSYKGDAKYRAIADKEITNCRFAKEQYKYPLLIDVAKRKGPWFSDGSDYAMYLKDGMSYFTSSRFAKDEKTHVNRLYMLRNDGSGQPQQVQFKDDGSMKSKELEYGTPVFTPDGQHIYFTRWFKVGSKSTYAIYTSRKGSDGVWGAPEKLNANVNADGFNSIQPYITTDGKQMYFVSTKPGGYGGDDIWVADLSGDGSPVNSKNLGSTVNTSQNEQAPYYDVQNKRLVYSSKGFTGLGGFDFFETMNDNGSWSTPVNMGYPMNSAKDDLYYVPDPANANKFYISSDRESDCCLNLFEAYDKRHTLSGLVVDCDTRKALAGVKVSFVDSLSKQTIKSLVTDKTARYSFNVKTSRPYNLVLEKEGYFTKVLPVPAAGREMQGDTLFNPDICLQAFKKDKPILINNVLYDYDKATLRPESKTVLNELVTIMKDNPKIKVELAAHTDSKGSDKYNMALSQRRAQACVDYIISMGVAEDRIYAKGYGERRPIAPNTLPNGKDNPAGRQLNRRTEFTVIKVE</sequence>
<reference evidence="8 9" key="1">
    <citation type="submission" date="2019-07" db="EMBL/GenBank/DDBJ databases">
        <authorList>
            <person name="Kim J."/>
        </authorList>
    </citation>
    <scope>NUCLEOTIDE SEQUENCE [LARGE SCALE GENOMIC DNA]</scope>
    <source>
        <strain evidence="8 9">MJ1a</strain>
    </source>
</reference>
<dbReference type="OrthoDB" id="9809364at2"/>
<dbReference type="InterPro" id="IPR011659">
    <property type="entry name" value="WD40"/>
</dbReference>
<dbReference type="SUPFAM" id="SSF82171">
    <property type="entry name" value="DPP6 N-terminal domain-like"/>
    <property type="match status" value="1"/>
</dbReference>
<organism evidence="8 9">
    <name type="scientific">Mucilaginibacter achroorhodeus</name>
    <dbReference type="NCBI Taxonomy" id="2599294"/>
    <lineage>
        <taxon>Bacteria</taxon>
        <taxon>Pseudomonadati</taxon>
        <taxon>Bacteroidota</taxon>
        <taxon>Sphingobacteriia</taxon>
        <taxon>Sphingobacteriales</taxon>
        <taxon>Sphingobacteriaceae</taxon>
        <taxon>Mucilaginibacter</taxon>
    </lineage>
</organism>
<dbReference type="PROSITE" id="PS51123">
    <property type="entry name" value="OMPA_2"/>
    <property type="match status" value="1"/>
</dbReference>
<feature type="signal peptide" evidence="6">
    <location>
        <begin position="1"/>
        <end position="19"/>
    </location>
</feature>
<evidence type="ECO:0000256" key="4">
    <source>
        <dbReference type="PROSITE-ProRule" id="PRU00473"/>
    </source>
</evidence>
<evidence type="ECO:0000259" key="7">
    <source>
        <dbReference type="PROSITE" id="PS51123"/>
    </source>
</evidence>
<dbReference type="RefSeq" id="WP_146272745.1">
    <property type="nucleotide sequence ID" value="NZ_VOEI01000006.1"/>
</dbReference>
<dbReference type="InterPro" id="IPR006664">
    <property type="entry name" value="OMP_bac"/>
</dbReference>
<dbReference type="AlphaFoldDB" id="A0A563TYS0"/>
<feature type="chain" id="PRO_5021941563" evidence="6">
    <location>
        <begin position="20"/>
        <end position="660"/>
    </location>
</feature>
<dbReference type="EMBL" id="VOEI01000006">
    <property type="protein sequence ID" value="TWR24506.1"/>
    <property type="molecule type" value="Genomic_DNA"/>
</dbReference>